<keyword evidence="1" id="KW-1133">Transmembrane helix</keyword>
<evidence type="ECO:0000313" key="3">
    <source>
        <dbReference type="RefSeq" id="XP_013406205.1"/>
    </source>
</evidence>
<dbReference type="RefSeq" id="XP_013406205.1">
    <property type="nucleotide sequence ID" value="XM_013550751.1"/>
</dbReference>
<dbReference type="AlphaFoldDB" id="A0A1S3J730"/>
<protein>
    <submittedName>
        <fullName evidence="3">Uncharacterized protein LOC106170762 isoform X2</fullName>
    </submittedName>
</protein>
<dbReference type="Proteomes" id="UP000085678">
    <property type="component" value="Unplaced"/>
</dbReference>
<feature type="transmembrane region" description="Helical" evidence="1">
    <location>
        <begin position="12"/>
        <end position="34"/>
    </location>
</feature>
<evidence type="ECO:0000256" key="1">
    <source>
        <dbReference type="SAM" id="Phobius"/>
    </source>
</evidence>
<reference evidence="3" key="1">
    <citation type="submission" date="2025-08" db="UniProtKB">
        <authorList>
            <consortium name="RefSeq"/>
        </authorList>
    </citation>
    <scope>IDENTIFICATION</scope>
    <source>
        <tissue evidence="3">Gonads</tissue>
    </source>
</reference>
<feature type="transmembrane region" description="Helical" evidence="1">
    <location>
        <begin position="55"/>
        <end position="81"/>
    </location>
</feature>
<sequence>MPPQTLLLQDLVGKYLQCLLIASVYTHCVQLFAAQERRRGAARNISICTGGFGSWLCWCQASFVVELISVLALSVVVEILVNFDGRLVHRFITNHLEQHPEIGDRKRCSGHRLILMLHARYG</sequence>
<keyword evidence="1" id="KW-0472">Membrane</keyword>
<keyword evidence="1" id="KW-0812">Transmembrane</keyword>
<keyword evidence="2" id="KW-1185">Reference proteome</keyword>
<proteinExistence type="predicted"/>
<organism evidence="2 3">
    <name type="scientific">Lingula anatina</name>
    <name type="common">Brachiopod</name>
    <name type="synonym">Lingula unguis</name>
    <dbReference type="NCBI Taxonomy" id="7574"/>
    <lineage>
        <taxon>Eukaryota</taxon>
        <taxon>Metazoa</taxon>
        <taxon>Spiralia</taxon>
        <taxon>Lophotrochozoa</taxon>
        <taxon>Brachiopoda</taxon>
        <taxon>Linguliformea</taxon>
        <taxon>Lingulata</taxon>
        <taxon>Lingulida</taxon>
        <taxon>Linguloidea</taxon>
        <taxon>Lingulidae</taxon>
        <taxon>Lingula</taxon>
    </lineage>
</organism>
<name>A0A1S3J730_LINAN</name>
<gene>
    <name evidence="3" type="primary">LOC106170762</name>
</gene>
<accession>A0A1S3J730</accession>
<evidence type="ECO:0000313" key="2">
    <source>
        <dbReference type="Proteomes" id="UP000085678"/>
    </source>
</evidence>
<dbReference type="GeneID" id="106170762"/>